<organism evidence="2">
    <name type="scientific">viral metagenome</name>
    <dbReference type="NCBI Taxonomy" id="1070528"/>
    <lineage>
        <taxon>unclassified sequences</taxon>
        <taxon>metagenomes</taxon>
        <taxon>organismal metagenomes</taxon>
    </lineage>
</organism>
<dbReference type="EMBL" id="MN740809">
    <property type="protein sequence ID" value="QHU12725.1"/>
    <property type="molecule type" value="Genomic_DNA"/>
</dbReference>
<reference evidence="2" key="1">
    <citation type="journal article" date="2020" name="Nature">
        <title>Giant virus diversity and host interactions through global metagenomics.</title>
        <authorList>
            <person name="Schulz F."/>
            <person name="Roux S."/>
            <person name="Paez-Espino D."/>
            <person name="Jungbluth S."/>
            <person name="Walsh D.A."/>
            <person name="Denef V.J."/>
            <person name="McMahon K.D."/>
            <person name="Konstantinidis K.T."/>
            <person name="Eloe-Fadrosh E.A."/>
            <person name="Kyrpides N.C."/>
            <person name="Woyke T."/>
        </authorList>
    </citation>
    <scope>NUCLEOTIDE SEQUENCE</scope>
    <source>
        <strain evidence="2">GVMAG-S-1101172-89</strain>
    </source>
</reference>
<proteinExistence type="predicted"/>
<evidence type="ECO:0000256" key="1">
    <source>
        <dbReference type="SAM" id="MobiDB-lite"/>
    </source>
</evidence>
<evidence type="ECO:0000313" key="2">
    <source>
        <dbReference type="EMBL" id="QHU12725.1"/>
    </source>
</evidence>
<feature type="compositionally biased region" description="Acidic residues" evidence="1">
    <location>
        <begin position="112"/>
        <end position="190"/>
    </location>
</feature>
<name>A0A6C0K3T7_9ZZZZ</name>
<feature type="region of interest" description="Disordered" evidence="1">
    <location>
        <begin position="111"/>
        <end position="192"/>
    </location>
</feature>
<dbReference type="AlphaFoldDB" id="A0A6C0K3T7"/>
<accession>A0A6C0K3T7</accession>
<protein>
    <submittedName>
        <fullName evidence="2">Uncharacterized protein</fullName>
    </submittedName>
</protein>
<sequence>MSALIRPLFHSLETIIHERLAMIEDIISGLSLEKRVGENNTDLLKKILEIEKRIISLEKSTVNPVTSASSTVWIDALKDLEIVLPTSTEGVTTVSNEKVVKLKEIIERADKEEAEAEEAALEAEEADEEEADEEEADEEEAALEAEEADEEEAIEEEVVEEETDEEEVVEEETVEEDTVEEETNEEEVEEIEFKGKKYYRDSNQNIYSTKTEEIIGIWDVARGRVLFKRPL</sequence>